<organism evidence="1 2">
    <name type="scientific">Burkholderia thailandensis</name>
    <dbReference type="NCBI Taxonomy" id="57975"/>
    <lineage>
        <taxon>Bacteria</taxon>
        <taxon>Pseudomonadati</taxon>
        <taxon>Pseudomonadota</taxon>
        <taxon>Betaproteobacteria</taxon>
        <taxon>Burkholderiales</taxon>
        <taxon>Burkholderiaceae</taxon>
        <taxon>Burkholderia</taxon>
        <taxon>pseudomallei group</taxon>
    </lineage>
</organism>
<evidence type="ECO:0000313" key="2">
    <source>
        <dbReference type="Proteomes" id="UP001272137"/>
    </source>
</evidence>
<name>A0AAW9D5F0_BURTH</name>
<gene>
    <name evidence="1" type="ORF">C7S16_1168</name>
</gene>
<evidence type="ECO:0000313" key="1">
    <source>
        <dbReference type="EMBL" id="MDW9256948.1"/>
    </source>
</evidence>
<dbReference type="EMBL" id="QXCT01000002">
    <property type="protein sequence ID" value="MDW9256948.1"/>
    <property type="molecule type" value="Genomic_DNA"/>
</dbReference>
<dbReference type="AlphaFoldDB" id="A0AAW9D5F0"/>
<accession>A0AAW9D5F0</accession>
<protein>
    <submittedName>
        <fullName evidence="1">Uncharacterized protein</fullName>
    </submittedName>
</protein>
<reference evidence="1" key="1">
    <citation type="submission" date="2018-08" db="EMBL/GenBank/DDBJ databases">
        <title>Identification of Burkholderia cepacia strains that express a Burkholderia pseudomallei-like capsular polysaccharide.</title>
        <authorList>
            <person name="Burtnick M.N."/>
            <person name="Vongsouvath M."/>
            <person name="Newton P."/>
            <person name="Wuthiekanun V."/>
            <person name="Limmathurotsakul D."/>
            <person name="Brett P.J."/>
            <person name="Chantratita N."/>
            <person name="Dance D.A."/>
        </authorList>
    </citation>
    <scope>NUCLEOTIDE SEQUENCE</scope>
    <source>
        <strain evidence="1">SBXCC001</strain>
    </source>
</reference>
<dbReference type="Proteomes" id="UP001272137">
    <property type="component" value="Unassembled WGS sequence"/>
</dbReference>
<proteinExistence type="predicted"/>
<comment type="caution">
    <text evidence="1">The sequence shown here is derived from an EMBL/GenBank/DDBJ whole genome shotgun (WGS) entry which is preliminary data.</text>
</comment>
<sequence length="39" mass="4395">MSRCLKCGELRNYRTLFQPSQPFAGRRSTNSGANFCLLA</sequence>